<dbReference type="EMBL" id="BMAV01003902">
    <property type="protein sequence ID" value="GFY43866.1"/>
    <property type="molecule type" value="Genomic_DNA"/>
</dbReference>
<gene>
    <name evidence="1" type="ORF">TNIN_252071</name>
</gene>
<accession>A0A8X6X0W1</accession>
<reference evidence="1" key="1">
    <citation type="submission" date="2020-08" db="EMBL/GenBank/DDBJ databases">
        <title>Multicomponent nature underlies the extraordinary mechanical properties of spider dragline silk.</title>
        <authorList>
            <person name="Kono N."/>
            <person name="Nakamura H."/>
            <person name="Mori M."/>
            <person name="Yoshida Y."/>
            <person name="Ohtoshi R."/>
            <person name="Malay A.D."/>
            <person name="Moran D.A.P."/>
            <person name="Tomita M."/>
            <person name="Numata K."/>
            <person name="Arakawa K."/>
        </authorList>
    </citation>
    <scope>NUCLEOTIDE SEQUENCE</scope>
</reference>
<keyword evidence="2" id="KW-1185">Reference proteome</keyword>
<comment type="caution">
    <text evidence="1">The sequence shown here is derived from an EMBL/GenBank/DDBJ whole genome shotgun (WGS) entry which is preliminary data.</text>
</comment>
<protein>
    <submittedName>
        <fullName evidence="1">Uncharacterized protein</fullName>
    </submittedName>
</protein>
<evidence type="ECO:0000313" key="2">
    <source>
        <dbReference type="Proteomes" id="UP000886998"/>
    </source>
</evidence>
<sequence length="135" mass="15031">MEPHGMSGLDRSLAAPSPPHPRALFYLSLLHPPPLSSFSCSSPSLLVADRKGLIWIFLSPFVCLLVRSFSRQLLLPFGMCSRILSHPICMDAGFPNGCKRRPMESLNLGFRGRNFHSPASRYTHGGVYLSLSRKY</sequence>
<evidence type="ECO:0000313" key="1">
    <source>
        <dbReference type="EMBL" id="GFY43866.1"/>
    </source>
</evidence>
<organism evidence="1 2">
    <name type="scientific">Trichonephila inaurata madagascariensis</name>
    <dbReference type="NCBI Taxonomy" id="2747483"/>
    <lineage>
        <taxon>Eukaryota</taxon>
        <taxon>Metazoa</taxon>
        <taxon>Ecdysozoa</taxon>
        <taxon>Arthropoda</taxon>
        <taxon>Chelicerata</taxon>
        <taxon>Arachnida</taxon>
        <taxon>Araneae</taxon>
        <taxon>Araneomorphae</taxon>
        <taxon>Entelegynae</taxon>
        <taxon>Araneoidea</taxon>
        <taxon>Nephilidae</taxon>
        <taxon>Trichonephila</taxon>
        <taxon>Trichonephila inaurata</taxon>
    </lineage>
</organism>
<name>A0A8X6X0W1_9ARAC</name>
<dbReference type="AlphaFoldDB" id="A0A8X6X0W1"/>
<dbReference type="Proteomes" id="UP000886998">
    <property type="component" value="Unassembled WGS sequence"/>
</dbReference>
<proteinExistence type="predicted"/>